<dbReference type="Gene3D" id="1.25.40.10">
    <property type="entry name" value="Tetratricopeptide repeat domain"/>
    <property type="match status" value="2"/>
</dbReference>
<dbReference type="PRINTS" id="PR00364">
    <property type="entry name" value="DISEASERSIST"/>
</dbReference>
<dbReference type="Gene3D" id="3.40.50.300">
    <property type="entry name" value="P-loop containing nucleotide triphosphate hydrolases"/>
    <property type="match status" value="1"/>
</dbReference>
<dbReference type="InterPro" id="IPR005158">
    <property type="entry name" value="BTAD"/>
</dbReference>
<dbReference type="Gene3D" id="1.10.10.10">
    <property type="entry name" value="Winged helix-like DNA-binding domain superfamily/Winged helix DNA-binding domain"/>
    <property type="match status" value="1"/>
</dbReference>
<gene>
    <name evidence="3" type="ORF">ACFP3R_05625</name>
</gene>
<dbReference type="PANTHER" id="PTHR47691:SF3">
    <property type="entry name" value="HTH-TYPE TRANSCRIPTIONAL REGULATOR RV0890C-RELATED"/>
    <property type="match status" value="1"/>
</dbReference>
<sequence length="993" mass="109026">MDFKILGPTSLRAAGGFTHEWGARKERAVLAVLLLNVGRAVPVRNLAEWVWEDGKEPRDPAATLSTYTTRIRSALKRLGLPGQLKTEDGAYRFVADAMSIDFHSFQRSVRDARRMGRAGDAEGACALIESALLLWSERPLADLETDRAENWRRVATRDEWLSAHHALLYGLLNLGEHEEALRLAKAVQVDHDTDVLLAKRRLQALVALRQKEEAVQYFYDYYQRAKADGAPERAEELREFHNDLLNVANGRKPELRPVGRIVVSPRQLPYDVDGFTGHDDLITDLDALITTRPKARLIALDGLPGVGKTALAVHWAHRVRDRFPDGQWYANLNGFGDGPSVTEEEVVIRLLDALHVSADCPPSAEARRNKLRDVLSTRQLLVLLDNVADAGHVRELLPILSGSVVVVTSRLRLSDLALGHGARCFTVAPLKPELAVGWLRDRLGTRTSAEPDAVDEIAALAGGIPLALGIIGEYIAAQPGKPLGDFAVQLRARGAVLGLKAGGSSATVPLSAVFDCSYRALGADVRRLFRLLGLYPGLVFQREAAAALAGLSEREVCDQLEQLVWARLLEAREGNRYAFHDLLREYAGERADEDESEGERELAAGRLLDWYLHTCDRADRRIFASRLRVPMLAMSADVVPLEFADVESAVDWCGRERADLTAVIQFAGARGFQEHLWRLLNCVGEVMMRLGFKDEVLQGMRVAVEAARSVDDGFAEAGSLCNLGLAHARFYEYDQAEQCYRAAHRMFVEMGSAIGIATVLRNMGEQRTAVGEIAGALRILEESLTVAEELGSADAEAGILHRMGEAMRLGGRLEDASAKFHHAWSLRERIGDIGGIGTSIASLAVVHHEQGDHFGALNLAHRAMVMLHQAGEIALEGQASTTLAAVHRDLGDLEKAEFHAQRAVALTKQARDFLRQAGAQDVLGQVRWAQGRHSAARECWTSAYELYAGLRDSRASGIRAHLDEWVEPDVPQGRSSDIAPQRSPIRGIGTPGS</sequence>
<evidence type="ECO:0000259" key="2">
    <source>
        <dbReference type="SMART" id="SM01043"/>
    </source>
</evidence>
<dbReference type="InterPro" id="IPR019734">
    <property type="entry name" value="TPR_rpt"/>
</dbReference>
<dbReference type="SMART" id="SM00028">
    <property type="entry name" value="TPR"/>
    <property type="match status" value="4"/>
</dbReference>
<evidence type="ECO:0000313" key="4">
    <source>
        <dbReference type="Proteomes" id="UP001596220"/>
    </source>
</evidence>
<dbReference type="SUPFAM" id="SSF52540">
    <property type="entry name" value="P-loop containing nucleoside triphosphate hydrolases"/>
    <property type="match status" value="1"/>
</dbReference>
<dbReference type="PANTHER" id="PTHR47691">
    <property type="entry name" value="REGULATOR-RELATED"/>
    <property type="match status" value="1"/>
</dbReference>
<dbReference type="InterPro" id="IPR002182">
    <property type="entry name" value="NB-ARC"/>
</dbReference>
<dbReference type="InterPro" id="IPR016032">
    <property type="entry name" value="Sig_transdc_resp-reg_C-effctor"/>
</dbReference>
<name>A0ABW1P110_9PSEU</name>
<keyword evidence="4" id="KW-1185">Reference proteome</keyword>
<proteinExistence type="predicted"/>
<protein>
    <submittedName>
        <fullName evidence="3">BTAD domain-containing putative transcriptional regulator</fullName>
    </submittedName>
</protein>
<dbReference type="SMART" id="SM01043">
    <property type="entry name" value="BTAD"/>
    <property type="match status" value="1"/>
</dbReference>
<feature type="domain" description="Bacterial transcriptional activator" evidence="2">
    <location>
        <begin position="100"/>
        <end position="245"/>
    </location>
</feature>
<dbReference type="Pfam" id="PF03704">
    <property type="entry name" value="BTAD"/>
    <property type="match status" value="1"/>
</dbReference>
<dbReference type="InterPro" id="IPR036388">
    <property type="entry name" value="WH-like_DNA-bd_sf"/>
</dbReference>
<dbReference type="SUPFAM" id="SSF46894">
    <property type="entry name" value="C-terminal effector domain of the bipartite response regulators"/>
    <property type="match status" value="1"/>
</dbReference>
<evidence type="ECO:0000256" key="1">
    <source>
        <dbReference type="SAM" id="MobiDB-lite"/>
    </source>
</evidence>
<evidence type="ECO:0000313" key="3">
    <source>
        <dbReference type="EMBL" id="MFC6088745.1"/>
    </source>
</evidence>
<dbReference type="Proteomes" id="UP001596220">
    <property type="component" value="Unassembled WGS sequence"/>
</dbReference>
<dbReference type="InterPro" id="IPR027417">
    <property type="entry name" value="P-loop_NTPase"/>
</dbReference>
<reference evidence="4" key="1">
    <citation type="journal article" date="2019" name="Int. J. Syst. Evol. Microbiol.">
        <title>The Global Catalogue of Microorganisms (GCM) 10K type strain sequencing project: providing services to taxonomists for standard genome sequencing and annotation.</title>
        <authorList>
            <consortium name="The Broad Institute Genomics Platform"/>
            <consortium name="The Broad Institute Genome Sequencing Center for Infectious Disease"/>
            <person name="Wu L."/>
            <person name="Ma J."/>
        </authorList>
    </citation>
    <scope>NUCLEOTIDE SEQUENCE [LARGE SCALE GENOMIC DNA]</scope>
    <source>
        <strain evidence="4">CGMCC 4.7246</strain>
    </source>
</reference>
<dbReference type="RefSeq" id="WP_380633503.1">
    <property type="nucleotide sequence ID" value="NZ_JBHSQO010000004.1"/>
</dbReference>
<feature type="region of interest" description="Disordered" evidence="1">
    <location>
        <begin position="969"/>
        <end position="993"/>
    </location>
</feature>
<accession>A0ABW1P110</accession>
<comment type="caution">
    <text evidence="3">The sequence shown here is derived from an EMBL/GenBank/DDBJ whole genome shotgun (WGS) entry which is preliminary data.</text>
</comment>
<dbReference type="SUPFAM" id="SSF48452">
    <property type="entry name" value="TPR-like"/>
    <property type="match status" value="3"/>
</dbReference>
<dbReference type="EMBL" id="JBHSQO010000004">
    <property type="protein sequence ID" value="MFC6088745.1"/>
    <property type="molecule type" value="Genomic_DNA"/>
</dbReference>
<dbReference type="InterPro" id="IPR011990">
    <property type="entry name" value="TPR-like_helical_dom_sf"/>
</dbReference>
<organism evidence="3 4">
    <name type="scientific">Saccharothrix lopnurensis</name>
    <dbReference type="NCBI Taxonomy" id="1670621"/>
    <lineage>
        <taxon>Bacteria</taxon>
        <taxon>Bacillati</taxon>
        <taxon>Actinomycetota</taxon>
        <taxon>Actinomycetes</taxon>
        <taxon>Pseudonocardiales</taxon>
        <taxon>Pseudonocardiaceae</taxon>
        <taxon>Saccharothrix</taxon>
    </lineage>
</organism>
<dbReference type="Pfam" id="PF00931">
    <property type="entry name" value="NB-ARC"/>
    <property type="match status" value="1"/>
</dbReference>